<evidence type="ECO:0000313" key="2">
    <source>
        <dbReference type="Proteomes" id="UP000789901"/>
    </source>
</evidence>
<reference evidence="1 2" key="1">
    <citation type="submission" date="2021-06" db="EMBL/GenBank/DDBJ databases">
        <authorList>
            <person name="Kallberg Y."/>
            <person name="Tangrot J."/>
            <person name="Rosling A."/>
        </authorList>
    </citation>
    <scope>NUCLEOTIDE SEQUENCE [LARGE SCALE GENOMIC DNA]</scope>
    <source>
        <strain evidence="1 2">120-4 pot B 10/14</strain>
    </source>
</reference>
<keyword evidence="2" id="KW-1185">Reference proteome</keyword>
<feature type="non-terminal residue" evidence="1">
    <location>
        <position position="1"/>
    </location>
</feature>
<gene>
    <name evidence="1" type="ORF">GMARGA_LOCUS36780</name>
</gene>
<organism evidence="1 2">
    <name type="scientific">Gigaspora margarita</name>
    <dbReference type="NCBI Taxonomy" id="4874"/>
    <lineage>
        <taxon>Eukaryota</taxon>
        <taxon>Fungi</taxon>
        <taxon>Fungi incertae sedis</taxon>
        <taxon>Mucoromycota</taxon>
        <taxon>Glomeromycotina</taxon>
        <taxon>Glomeromycetes</taxon>
        <taxon>Diversisporales</taxon>
        <taxon>Gigasporaceae</taxon>
        <taxon>Gigaspora</taxon>
    </lineage>
</organism>
<proteinExistence type="predicted"/>
<dbReference type="EMBL" id="CAJVQB010073871">
    <property type="protein sequence ID" value="CAG8843882.1"/>
    <property type="molecule type" value="Genomic_DNA"/>
</dbReference>
<feature type="non-terminal residue" evidence="1">
    <location>
        <position position="53"/>
    </location>
</feature>
<protein>
    <submittedName>
        <fullName evidence="1">3726_t:CDS:1</fullName>
    </submittedName>
</protein>
<sequence length="53" mass="6189">SSPMFQSTRSLFENKEPSSLIILPNKEVNEAESELQNKIEYYKNKRTVKNTVK</sequence>
<name>A0ABN7X0J1_GIGMA</name>
<evidence type="ECO:0000313" key="1">
    <source>
        <dbReference type="EMBL" id="CAG8843882.1"/>
    </source>
</evidence>
<accession>A0ABN7X0J1</accession>
<dbReference type="Proteomes" id="UP000789901">
    <property type="component" value="Unassembled WGS sequence"/>
</dbReference>
<comment type="caution">
    <text evidence="1">The sequence shown here is derived from an EMBL/GenBank/DDBJ whole genome shotgun (WGS) entry which is preliminary data.</text>
</comment>